<sequence length="155" mass="17681">MGNAIYMFAHGAHEVPVSQQYWRKRIGPSLADRSRVELALLPRLSLTRLKEAKRSDSYYRKDFANRRAIESAIGRRQALGKGPGGLPLGAKSKISLDGNEGRGGREEKVIRYWQHPYIRPWYGLYMMDEIGLPLYQALGCSEIRLQLPGRSYFVL</sequence>
<gene>
    <name evidence="2" type="ORF">HAX54_014954</name>
</gene>
<comment type="caution">
    <text evidence="2">The sequence shown here is derived from an EMBL/GenBank/DDBJ whole genome shotgun (WGS) entry which is preliminary data.</text>
</comment>
<keyword evidence="3" id="KW-1185">Reference proteome</keyword>
<dbReference type="EMBL" id="JACEIK010001944">
    <property type="protein sequence ID" value="MCD7473239.1"/>
    <property type="molecule type" value="Genomic_DNA"/>
</dbReference>
<accession>A0ABS8TQU6</accession>
<name>A0ABS8TQU6_DATST</name>
<evidence type="ECO:0000313" key="3">
    <source>
        <dbReference type="Proteomes" id="UP000823775"/>
    </source>
</evidence>
<reference evidence="2 3" key="1">
    <citation type="journal article" date="2021" name="BMC Genomics">
        <title>Datura genome reveals duplications of psychoactive alkaloid biosynthetic genes and high mutation rate following tissue culture.</title>
        <authorList>
            <person name="Rajewski A."/>
            <person name="Carter-House D."/>
            <person name="Stajich J."/>
            <person name="Litt A."/>
        </authorList>
    </citation>
    <scope>NUCLEOTIDE SEQUENCE [LARGE SCALE GENOMIC DNA]</scope>
    <source>
        <strain evidence="2">AR-01</strain>
    </source>
</reference>
<dbReference type="Proteomes" id="UP000823775">
    <property type="component" value="Unassembled WGS sequence"/>
</dbReference>
<protein>
    <submittedName>
        <fullName evidence="2">Uncharacterized protein</fullName>
    </submittedName>
</protein>
<proteinExistence type="predicted"/>
<feature type="region of interest" description="Disordered" evidence="1">
    <location>
        <begin position="80"/>
        <end position="102"/>
    </location>
</feature>
<organism evidence="2 3">
    <name type="scientific">Datura stramonium</name>
    <name type="common">Jimsonweed</name>
    <name type="synonym">Common thornapple</name>
    <dbReference type="NCBI Taxonomy" id="4076"/>
    <lineage>
        <taxon>Eukaryota</taxon>
        <taxon>Viridiplantae</taxon>
        <taxon>Streptophyta</taxon>
        <taxon>Embryophyta</taxon>
        <taxon>Tracheophyta</taxon>
        <taxon>Spermatophyta</taxon>
        <taxon>Magnoliopsida</taxon>
        <taxon>eudicotyledons</taxon>
        <taxon>Gunneridae</taxon>
        <taxon>Pentapetalae</taxon>
        <taxon>asterids</taxon>
        <taxon>lamiids</taxon>
        <taxon>Solanales</taxon>
        <taxon>Solanaceae</taxon>
        <taxon>Solanoideae</taxon>
        <taxon>Datureae</taxon>
        <taxon>Datura</taxon>
    </lineage>
</organism>
<evidence type="ECO:0000313" key="2">
    <source>
        <dbReference type="EMBL" id="MCD7473239.1"/>
    </source>
</evidence>
<evidence type="ECO:0000256" key="1">
    <source>
        <dbReference type="SAM" id="MobiDB-lite"/>
    </source>
</evidence>